<feature type="non-terminal residue" evidence="1">
    <location>
        <position position="39"/>
    </location>
</feature>
<protein>
    <submittedName>
        <fullName evidence="1">23S rRNA (Pseudouridine(1915)-N(3))-methyltransferase RlmH</fullName>
    </submittedName>
</protein>
<name>A0A9Q4MGD3_XYLFS</name>
<dbReference type="EMBL" id="VDCJ01000057">
    <property type="protein sequence ID" value="MRU22589.1"/>
    <property type="molecule type" value="Genomic_DNA"/>
</dbReference>
<comment type="caution">
    <text evidence="1">The sequence shown here is derived from an EMBL/GenBank/DDBJ whole genome shotgun (WGS) entry which is preliminary data.</text>
</comment>
<dbReference type="AlphaFoldDB" id="A0A9Q4MGD3"/>
<evidence type="ECO:0000313" key="1">
    <source>
        <dbReference type="EMBL" id="MRU22589.1"/>
    </source>
</evidence>
<reference evidence="1" key="2">
    <citation type="journal article" date="2020" name="Appl. Environ. Microbiol.">
        <title>Multiple intercontinental introductions associated with the emergence of a plant pathogen in Europe.</title>
        <authorList>
            <person name="Landa B.B."/>
            <person name="Castillo A.I."/>
            <person name="Giampetruzzi A."/>
            <person name="Kahn A."/>
            <person name="Roman-Ecija M."/>
            <person name="Velasco-Amo M.P."/>
            <person name="Navas-Cortes J.A."/>
            <person name="Marco-Noales E."/>
            <person name="Barbe S."/>
            <person name="Moralejo E."/>
            <person name="Coletta-Filho H.D."/>
            <person name="Saldarelli P."/>
            <person name="Saponari M."/>
            <person name="Almeida R.P.P."/>
        </authorList>
    </citation>
    <scope>NUCLEOTIDE SEQUENCE</scope>
    <source>
        <strain evidence="1">XYL1981</strain>
    </source>
</reference>
<dbReference type="Proteomes" id="UP000474061">
    <property type="component" value="Unassembled WGS sequence"/>
</dbReference>
<gene>
    <name evidence="1" type="ORF">FG476_00225</name>
</gene>
<organism evidence="1 2">
    <name type="scientific">Xylella fastidiosa subsp. multiplex</name>
    <dbReference type="NCBI Taxonomy" id="644357"/>
    <lineage>
        <taxon>Bacteria</taxon>
        <taxon>Pseudomonadati</taxon>
        <taxon>Pseudomonadota</taxon>
        <taxon>Gammaproteobacteria</taxon>
        <taxon>Lysobacterales</taxon>
        <taxon>Lysobacteraceae</taxon>
        <taxon>Xylella</taxon>
    </lineage>
</organism>
<sequence>MKCLRIATGERDPTWVGQGLAEYHRRLSYWLPCCLVEIE</sequence>
<proteinExistence type="predicted"/>
<reference evidence="1" key="1">
    <citation type="submission" date="2019-05" db="EMBL/GenBank/DDBJ databases">
        <authorList>
            <person name="Castillo A."/>
            <person name="Giampetruzzi A."/>
            <person name="Landa B."/>
            <person name="Saponari M."/>
            <person name="Almeida R.P.P."/>
            <person name="Moralejo E."/>
            <person name="Marco-Noales E."/>
            <person name="Velasco-Amo M.P."/>
            <person name="Roman-Ecija M."/>
            <person name="Navarro I."/>
            <person name="Monterde A."/>
            <person name="Barbe S."/>
        </authorList>
    </citation>
    <scope>NUCLEOTIDE SEQUENCE</scope>
    <source>
        <strain evidence="1">XYL1981</strain>
    </source>
</reference>
<evidence type="ECO:0000313" key="2">
    <source>
        <dbReference type="Proteomes" id="UP000474061"/>
    </source>
</evidence>
<accession>A0A9Q4MGD3</accession>